<dbReference type="EMBL" id="AECU01000199">
    <property type="protein sequence ID" value="EFQ05813.1"/>
    <property type="molecule type" value="Genomic_DNA"/>
</dbReference>
<feature type="non-terminal residue" evidence="1">
    <location>
        <position position="49"/>
    </location>
</feature>
<reference evidence="1 2" key="1">
    <citation type="submission" date="2010-08" db="EMBL/GenBank/DDBJ databases">
        <authorList>
            <person name="Weinstock G."/>
            <person name="Sodergren E."/>
            <person name="Clifton S."/>
            <person name="Fulton L."/>
            <person name="Fulton B."/>
            <person name="Courtney L."/>
            <person name="Fronick C."/>
            <person name="Harrison M."/>
            <person name="Strong C."/>
            <person name="Farmer C."/>
            <person name="Delahaunty K."/>
            <person name="Markovic C."/>
            <person name="Hall O."/>
            <person name="Minx P."/>
            <person name="Tomlinson C."/>
            <person name="Mitreva M."/>
            <person name="Hou S."/>
            <person name="Chen J."/>
            <person name="Wollam A."/>
            <person name="Pepin K.H."/>
            <person name="Johnson M."/>
            <person name="Bhonagiri V."/>
            <person name="Zhang X."/>
            <person name="Suruliraj S."/>
            <person name="Warren W."/>
            <person name="Chinwalla A."/>
            <person name="Mardis E.R."/>
            <person name="Wilson R.K."/>
        </authorList>
    </citation>
    <scope>NUCLEOTIDE SEQUENCE [LARGE SCALE GENOMIC DNA]</scope>
    <source>
        <strain evidence="1 2">KLE1255</strain>
    </source>
</reference>
<dbReference type="HOGENOM" id="CLU_3146192_0_0_9"/>
<name>E2ZLY4_9FIRM</name>
<protein>
    <submittedName>
        <fullName evidence="1">Uncharacterized protein</fullName>
    </submittedName>
</protein>
<organism evidence="1 2">
    <name type="scientific">Faecalibacterium cf. prausnitzii KLE1255</name>
    <dbReference type="NCBI Taxonomy" id="748224"/>
    <lineage>
        <taxon>Bacteria</taxon>
        <taxon>Bacillati</taxon>
        <taxon>Bacillota</taxon>
        <taxon>Clostridia</taxon>
        <taxon>Eubacteriales</taxon>
        <taxon>Oscillospiraceae</taxon>
        <taxon>Faecalibacterium</taxon>
    </lineage>
</organism>
<comment type="caution">
    <text evidence="1">The sequence shown here is derived from an EMBL/GenBank/DDBJ whole genome shotgun (WGS) entry which is preliminary data.</text>
</comment>
<evidence type="ECO:0000313" key="2">
    <source>
        <dbReference type="Proteomes" id="UP000006028"/>
    </source>
</evidence>
<evidence type="ECO:0000313" key="1">
    <source>
        <dbReference type="EMBL" id="EFQ05813.1"/>
    </source>
</evidence>
<dbReference type="AlphaFoldDB" id="E2ZLY4"/>
<sequence length="49" mass="5286">MYYSTLIIPHFTGFWKQTCVNRPKSSVKSMICAGSVADARPAGTAKPPA</sequence>
<proteinExistence type="predicted"/>
<gene>
    <name evidence="1" type="ORF">HMPREF9436_02695</name>
</gene>
<dbReference type="STRING" id="748224.HMPREF9436_02695"/>
<accession>E2ZLY4</accession>
<dbReference type="Proteomes" id="UP000006028">
    <property type="component" value="Unassembled WGS sequence"/>
</dbReference>